<accession>A0A3N9UGK2</accession>
<comment type="subcellular location">
    <subcellularLocation>
        <location evidence="1">Cell membrane</location>
        <topology evidence="1">Multi-pass membrane protein</topology>
    </subcellularLocation>
</comment>
<dbReference type="PANTHER" id="PTHR33545">
    <property type="entry name" value="UPF0750 MEMBRANE PROTEIN YITT-RELATED"/>
    <property type="match status" value="1"/>
</dbReference>
<comment type="caution">
    <text evidence="7">The sequence shown here is derived from an EMBL/GenBank/DDBJ whole genome shotgun (WGS) entry which is preliminary data.</text>
</comment>
<evidence type="ECO:0000256" key="2">
    <source>
        <dbReference type="ARBA" id="ARBA00022475"/>
    </source>
</evidence>
<keyword evidence="4 6" id="KW-1133">Transmembrane helix</keyword>
<organism evidence="7 8">
    <name type="scientific">Lysinibacillus composti</name>
    <dbReference type="NCBI Taxonomy" id="720633"/>
    <lineage>
        <taxon>Bacteria</taxon>
        <taxon>Bacillati</taxon>
        <taxon>Bacillota</taxon>
        <taxon>Bacilli</taxon>
        <taxon>Bacillales</taxon>
        <taxon>Bacillaceae</taxon>
        <taxon>Lysinibacillus</taxon>
    </lineage>
</organism>
<dbReference type="InterPro" id="IPR051461">
    <property type="entry name" value="UPF0750_membrane"/>
</dbReference>
<dbReference type="AlphaFoldDB" id="A0A3N9UGK2"/>
<feature type="transmembrane region" description="Helical" evidence="6">
    <location>
        <begin position="102"/>
        <end position="124"/>
    </location>
</feature>
<dbReference type="OrthoDB" id="2602718at2"/>
<dbReference type="GO" id="GO:0005886">
    <property type="term" value="C:plasma membrane"/>
    <property type="evidence" value="ECO:0007669"/>
    <property type="project" value="UniProtKB-SubCell"/>
</dbReference>
<feature type="transmembrane region" description="Helical" evidence="6">
    <location>
        <begin position="45"/>
        <end position="65"/>
    </location>
</feature>
<proteinExistence type="predicted"/>
<dbReference type="Proteomes" id="UP000274033">
    <property type="component" value="Unassembled WGS sequence"/>
</dbReference>
<reference evidence="7 8" key="1">
    <citation type="journal article" date="2013" name="J. Microbiol.">
        <title>Lysinibacillus chungkukjangi sp. nov., isolated from Chungkukjang, Korean fermented soybean food.</title>
        <authorList>
            <person name="Kim S.J."/>
            <person name="Jang Y.H."/>
            <person name="Hamada M."/>
            <person name="Ahn J.H."/>
            <person name="Weon H.Y."/>
            <person name="Suzuki K."/>
            <person name="Whang K.S."/>
            <person name="Kwon S.W."/>
        </authorList>
    </citation>
    <scope>NUCLEOTIDE SEQUENCE [LARGE SCALE GENOMIC DNA]</scope>
    <source>
        <strain evidence="7 8">MCCC 1A12701</strain>
    </source>
</reference>
<evidence type="ECO:0000313" key="7">
    <source>
        <dbReference type="EMBL" id="RQW75230.1"/>
    </source>
</evidence>
<protein>
    <recommendedName>
        <fullName evidence="9">YitT family protein</fullName>
    </recommendedName>
</protein>
<dbReference type="Pfam" id="PF02588">
    <property type="entry name" value="YitT_membrane"/>
    <property type="match status" value="1"/>
</dbReference>
<gene>
    <name evidence="7" type="ORF">EBB45_07675</name>
</gene>
<dbReference type="PANTHER" id="PTHR33545:SF5">
    <property type="entry name" value="UPF0750 MEMBRANE PROTEIN YITT"/>
    <property type="match status" value="1"/>
</dbReference>
<feature type="transmembrane region" description="Helical" evidence="6">
    <location>
        <begin position="145"/>
        <end position="165"/>
    </location>
</feature>
<feature type="transmembrane region" description="Helical" evidence="6">
    <location>
        <begin position="7"/>
        <end position="25"/>
    </location>
</feature>
<feature type="transmembrane region" description="Helical" evidence="6">
    <location>
        <begin position="171"/>
        <end position="190"/>
    </location>
</feature>
<evidence type="ECO:0008006" key="9">
    <source>
        <dbReference type="Google" id="ProtNLM"/>
    </source>
</evidence>
<evidence type="ECO:0000256" key="5">
    <source>
        <dbReference type="ARBA" id="ARBA00023136"/>
    </source>
</evidence>
<keyword evidence="3 6" id="KW-0812">Transmembrane</keyword>
<evidence type="ECO:0000256" key="1">
    <source>
        <dbReference type="ARBA" id="ARBA00004651"/>
    </source>
</evidence>
<dbReference type="InterPro" id="IPR003740">
    <property type="entry name" value="YitT"/>
</dbReference>
<keyword evidence="5 6" id="KW-0472">Membrane</keyword>
<evidence type="ECO:0000313" key="8">
    <source>
        <dbReference type="Proteomes" id="UP000274033"/>
    </source>
</evidence>
<dbReference type="RefSeq" id="WP_124763887.1">
    <property type="nucleotide sequence ID" value="NZ_JAFBDY010000004.1"/>
</dbReference>
<feature type="transmembrane region" description="Helical" evidence="6">
    <location>
        <begin position="72"/>
        <end position="90"/>
    </location>
</feature>
<keyword evidence="8" id="KW-1185">Reference proteome</keyword>
<evidence type="ECO:0000256" key="4">
    <source>
        <dbReference type="ARBA" id="ARBA00022989"/>
    </source>
</evidence>
<evidence type="ECO:0000256" key="6">
    <source>
        <dbReference type="SAM" id="Phobius"/>
    </source>
</evidence>
<evidence type="ECO:0000256" key="3">
    <source>
        <dbReference type="ARBA" id="ARBA00022692"/>
    </source>
</evidence>
<sequence>MYIIKKGLSIILGSFFVAIGVNVFITPYQILDGGVIGLALILHYIYHWQIGLMLILLSIPIFMIAWYKYRSYFFNSLHGLLISSFIIDLLKPLETSLRMFQIDGVVSAILGGFFVGLGIGIMLRHDTSTGGTDLLAQFISDKTKVNVGIIIFFIDSAVVLLGGIFLSTSTLLLSIITILVVGFTTSVVTIKKGIT</sequence>
<keyword evidence="2" id="KW-1003">Cell membrane</keyword>
<dbReference type="EMBL" id="RRCT01000005">
    <property type="protein sequence ID" value="RQW75230.1"/>
    <property type="molecule type" value="Genomic_DNA"/>
</dbReference>
<name>A0A3N9UGK2_9BACI</name>